<dbReference type="AlphaFoldDB" id="A0A836CQ45"/>
<gene>
    <name evidence="2" type="ORF">JKP88DRAFT_295671</name>
</gene>
<feature type="non-terminal residue" evidence="2">
    <location>
        <position position="1"/>
    </location>
</feature>
<comment type="caution">
    <text evidence="2">The sequence shown here is derived from an EMBL/GenBank/DDBJ whole genome shotgun (WGS) entry which is preliminary data.</text>
</comment>
<feature type="non-terminal residue" evidence="2">
    <location>
        <position position="671"/>
    </location>
</feature>
<dbReference type="OrthoDB" id="154395at2759"/>
<evidence type="ECO:0000259" key="1">
    <source>
        <dbReference type="PROSITE" id="PS50011"/>
    </source>
</evidence>
<dbReference type="SUPFAM" id="SSF56112">
    <property type="entry name" value="Protein kinase-like (PK-like)"/>
    <property type="match status" value="1"/>
</dbReference>
<dbReference type="InterPro" id="IPR011009">
    <property type="entry name" value="Kinase-like_dom_sf"/>
</dbReference>
<dbReference type="PANTHER" id="PTHR48055">
    <property type="entry name" value="LEUCINE-RICH REPEAT RECEPTOR PROTEIN KINASE EMS1"/>
    <property type="match status" value="1"/>
</dbReference>
<dbReference type="InterPro" id="IPR051564">
    <property type="entry name" value="LRR_receptor-like_kinase"/>
</dbReference>
<dbReference type="PANTHER" id="PTHR48055:SF57">
    <property type="entry name" value="PROTEIN KINASE DOMAIN-CONTAINING PROTEIN"/>
    <property type="match status" value="1"/>
</dbReference>
<dbReference type="Proteomes" id="UP000664859">
    <property type="component" value="Unassembled WGS sequence"/>
</dbReference>
<feature type="domain" description="Protein kinase" evidence="1">
    <location>
        <begin position="168"/>
        <end position="437"/>
    </location>
</feature>
<dbReference type="EMBL" id="JAFCMP010000018">
    <property type="protein sequence ID" value="KAG5191561.1"/>
    <property type="molecule type" value="Genomic_DNA"/>
</dbReference>
<dbReference type="Gene3D" id="1.10.510.10">
    <property type="entry name" value="Transferase(Phosphotransferase) domain 1"/>
    <property type="match status" value="1"/>
</dbReference>
<dbReference type="PROSITE" id="PS50011">
    <property type="entry name" value="PROTEIN_KINASE_DOM"/>
    <property type="match status" value="1"/>
</dbReference>
<dbReference type="GO" id="GO:0005524">
    <property type="term" value="F:ATP binding"/>
    <property type="evidence" value="ECO:0007669"/>
    <property type="project" value="InterPro"/>
</dbReference>
<reference evidence="2" key="1">
    <citation type="submission" date="2021-02" db="EMBL/GenBank/DDBJ databases">
        <title>First Annotated Genome of the Yellow-green Alga Tribonema minus.</title>
        <authorList>
            <person name="Mahan K.M."/>
        </authorList>
    </citation>
    <scope>NUCLEOTIDE SEQUENCE</scope>
    <source>
        <strain evidence="2">UTEX B ZZ1240</strain>
    </source>
</reference>
<dbReference type="SMART" id="SM00220">
    <property type="entry name" value="S_TKc"/>
    <property type="match status" value="1"/>
</dbReference>
<evidence type="ECO:0000313" key="2">
    <source>
        <dbReference type="EMBL" id="KAG5191561.1"/>
    </source>
</evidence>
<accession>A0A836CQ45</accession>
<name>A0A836CQ45_9STRA</name>
<dbReference type="GO" id="GO:0016020">
    <property type="term" value="C:membrane"/>
    <property type="evidence" value="ECO:0007669"/>
    <property type="project" value="TreeGrafter"/>
</dbReference>
<protein>
    <submittedName>
        <fullName evidence="2">Kinase-like domain-containing protein</fullName>
    </submittedName>
</protein>
<sequence length="671" mass="73033">MHAFYGNAAELLWRAHKEAQWASSQLSEHQAVLALPYPPSTALLQQLHSAAITAEHNISQLQLDIKTALRRRVDASDLQQRLSVLQAELRSSSTVPDLMRERGRLYALARAHFPELLRASPGSAWSGNADVNSKCQVWASDVGIDNGVASSAASQRGLLADGRKLSHFTSYTSVPSSGSKRVYRAVDADGHEWAIKEFDARHESHRRQLFRQVGLLDTLRHPQLAAVHAVFEDSRICGGGEAVFLQVPWYSGGDLAGWLGTKQPADRALADCVQIIRDVMLALQHLHAGGHVHCDIKPGKHSTSNVFLTRAGRAVLGDFDGVRQMDASLSMSTVTAATLHYLALEVKSGAVVQFTPACDMYSAGVMAAEVFGSVLLNDNQARERDVLLSGLQQEVPAWRLSATNALALPLLSKGAPTEPQRQCVVCAEVKPLSEGVLCAVAVEDEQHFNCDDCLAGWVCALASEEQGQKSQLMRQGGLVHCMGRGCGSGAFDAHTIAMHITPEAHALYQLAKEQVARSDESRRLQAEHNAVIAAMRQEFMTTLAANEAEQAARQGELHVVDTILTLHCPTCNAAFLDFTGCFALTCGTCGGAFCGWCLMPCGNNAHPHVRVCPSKVDGGTSDYHHTFDAFKQVQNVRRSRLLWVYLLGVGSAELRRAIERRLQPHLRDLGM</sequence>
<evidence type="ECO:0000313" key="3">
    <source>
        <dbReference type="Proteomes" id="UP000664859"/>
    </source>
</evidence>
<keyword evidence="3" id="KW-1185">Reference proteome</keyword>
<dbReference type="InterPro" id="IPR000719">
    <property type="entry name" value="Prot_kinase_dom"/>
</dbReference>
<keyword evidence="2" id="KW-0808">Transferase</keyword>
<dbReference type="Pfam" id="PF00069">
    <property type="entry name" value="Pkinase"/>
    <property type="match status" value="1"/>
</dbReference>
<dbReference type="GO" id="GO:0004672">
    <property type="term" value="F:protein kinase activity"/>
    <property type="evidence" value="ECO:0007669"/>
    <property type="project" value="InterPro"/>
</dbReference>
<organism evidence="2 3">
    <name type="scientific">Tribonema minus</name>
    <dbReference type="NCBI Taxonomy" id="303371"/>
    <lineage>
        <taxon>Eukaryota</taxon>
        <taxon>Sar</taxon>
        <taxon>Stramenopiles</taxon>
        <taxon>Ochrophyta</taxon>
        <taxon>PX clade</taxon>
        <taxon>Xanthophyceae</taxon>
        <taxon>Tribonematales</taxon>
        <taxon>Tribonemataceae</taxon>
        <taxon>Tribonema</taxon>
    </lineage>
</organism>
<proteinExistence type="predicted"/>
<keyword evidence="2" id="KW-0418">Kinase</keyword>